<proteinExistence type="predicted"/>
<reference evidence="1 2" key="1">
    <citation type="submission" date="2019-11" db="EMBL/GenBank/DDBJ databases">
        <title>Whole genome sequence of Oryza granulata.</title>
        <authorList>
            <person name="Li W."/>
        </authorList>
    </citation>
    <scope>NUCLEOTIDE SEQUENCE [LARGE SCALE GENOMIC DNA]</scope>
    <source>
        <strain evidence="2">cv. Menghai</strain>
        <tissue evidence="1">Leaf</tissue>
    </source>
</reference>
<evidence type="ECO:0000313" key="1">
    <source>
        <dbReference type="EMBL" id="KAF0892826.1"/>
    </source>
</evidence>
<organism evidence="1 2">
    <name type="scientific">Oryza meyeriana var. granulata</name>
    <dbReference type="NCBI Taxonomy" id="110450"/>
    <lineage>
        <taxon>Eukaryota</taxon>
        <taxon>Viridiplantae</taxon>
        <taxon>Streptophyta</taxon>
        <taxon>Embryophyta</taxon>
        <taxon>Tracheophyta</taxon>
        <taxon>Spermatophyta</taxon>
        <taxon>Magnoliopsida</taxon>
        <taxon>Liliopsida</taxon>
        <taxon>Poales</taxon>
        <taxon>Poaceae</taxon>
        <taxon>BOP clade</taxon>
        <taxon>Oryzoideae</taxon>
        <taxon>Oryzeae</taxon>
        <taxon>Oryzinae</taxon>
        <taxon>Oryza</taxon>
        <taxon>Oryza meyeriana</taxon>
    </lineage>
</organism>
<keyword evidence="2" id="KW-1185">Reference proteome</keyword>
<gene>
    <name evidence="1" type="ORF">E2562_018620</name>
</gene>
<sequence>MAMQHRIYPPAQLSSKFAPIPTQDPPVPHNFAAQLVKCSMLHRRLYSSVAVVVSSSGSGQPLLRLPSTARLNSQIAKLYSSTSRANLSTDFRILKSGRVIEETSQHVAQKRAPFTEPADVHWEEVRAKYWWRKKPALIQVDN</sequence>
<evidence type="ECO:0000313" key="2">
    <source>
        <dbReference type="Proteomes" id="UP000479710"/>
    </source>
</evidence>
<comment type="caution">
    <text evidence="1">The sequence shown here is derived from an EMBL/GenBank/DDBJ whole genome shotgun (WGS) entry which is preliminary data.</text>
</comment>
<dbReference type="EMBL" id="SPHZ02000011">
    <property type="protein sequence ID" value="KAF0892826.1"/>
    <property type="molecule type" value="Genomic_DNA"/>
</dbReference>
<dbReference type="Proteomes" id="UP000479710">
    <property type="component" value="Unassembled WGS sequence"/>
</dbReference>
<protein>
    <submittedName>
        <fullName evidence="1">Uncharacterized protein</fullName>
    </submittedName>
</protein>
<dbReference type="AlphaFoldDB" id="A0A6G1BY38"/>
<name>A0A6G1BY38_9ORYZ</name>
<accession>A0A6G1BY38</accession>